<evidence type="ECO:0000313" key="5">
    <source>
        <dbReference type="EMBL" id="GGE63826.1"/>
    </source>
</evidence>
<dbReference type="EMBL" id="BMIS01000003">
    <property type="protein sequence ID" value="GGE63826.1"/>
    <property type="molecule type" value="Genomic_DNA"/>
</dbReference>
<proteinExistence type="predicted"/>
<gene>
    <name evidence="5" type="ORF">GCM10011401_08700</name>
</gene>
<keyword evidence="6" id="KW-1185">Reference proteome</keyword>
<name>A0A917ENA1_9MICC</name>
<dbReference type="PANTHER" id="PTHR43818">
    <property type="entry name" value="BCDNA.GH03377"/>
    <property type="match status" value="1"/>
</dbReference>
<evidence type="ECO:0000259" key="3">
    <source>
        <dbReference type="Pfam" id="PF01408"/>
    </source>
</evidence>
<evidence type="ECO:0000259" key="4">
    <source>
        <dbReference type="Pfam" id="PF22725"/>
    </source>
</evidence>
<dbReference type="InterPro" id="IPR036291">
    <property type="entry name" value="NAD(P)-bd_dom_sf"/>
</dbReference>
<dbReference type="SUPFAM" id="SSF55347">
    <property type="entry name" value="Glyceraldehyde-3-phosphate dehydrogenase-like, C-terminal domain"/>
    <property type="match status" value="1"/>
</dbReference>
<reference evidence="5" key="1">
    <citation type="journal article" date="2014" name="Int. J. Syst. Evol. Microbiol.">
        <title>Complete genome sequence of Corynebacterium casei LMG S-19264T (=DSM 44701T), isolated from a smear-ripened cheese.</title>
        <authorList>
            <consortium name="US DOE Joint Genome Institute (JGI-PGF)"/>
            <person name="Walter F."/>
            <person name="Albersmeier A."/>
            <person name="Kalinowski J."/>
            <person name="Ruckert C."/>
        </authorList>
    </citation>
    <scope>NUCLEOTIDE SEQUENCE</scope>
    <source>
        <strain evidence="5">CGMCC 1.15388</strain>
    </source>
</reference>
<dbReference type="GO" id="GO:0000166">
    <property type="term" value="F:nucleotide binding"/>
    <property type="evidence" value="ECO:0007669"/>
    <property type="project" value="InterPro"/>
</dbReference>
<dbReference type="Gene3D" id="3.30.360.10">
    <property type="entry name" value="Dihydrodipicolinate Reductase, domain 2"/>
    <property type="match status" value="1"/>
</dbReference>
<organism evidence="5 6">
    <name type="scientific">Nesterenkonia cremea</name>
    <dbReference type="NCBI Taxonomy" id="1882340"/>
    <lineage>
        <taxon>Bacteria</taxon>
        <taxon>Bacillati</taxon>
        <taxon>Actinomycetota</taxon>
        <taxon>Actinomycetes</taxon>
        <taxon>Micrococcales</taxon>
        <taxon>Micrococcaceae</taxon>
        <taxon>Nesterenkonia</taxon>
    </lineage>
</organism>
<dbReference type="Proteomes" id="UP000633136">
    <property type="component" value="Unassembled WGS sequence"/>
</dbReference>
<dbReference type="GO" id="GO:0016491">
    <property type="term" value="F:oxidoreductase activity"/>
    <property type="evidence" value="ECO:0007669"/>
    <property type="project" value="UniProtKB-KW"/>
</dbReference>
<feature type="domain" description="Gfo/Idh/MocA-like oxidoreductase N-terminal" evidence="3">
    <location>
        <begin position="4"/>
        <end position="117"/>
    </location>
</feature>
<dbReference type="InterPro" id="IPR050463">
    <property type="entry name" value="Gfo/Idh/MocA_oxidrdct_glycsds"/>
</dbReference>
<sequence length="359" mass="37437">MNVLRTGIVGGGFMGRTHTGAARAAGAEVVGVVSSSPERTADAAAELGVAAADSVAALAETADVVHICSPNGLHAEHVRTVLEAGTHVVCEKPLALDGAEAQELAELAQRAGVVAAVPFIYRFHPMARQAHSYAADGNLGRLLTVRGSYLQDWMLSPEAGNWRVDPESGGRSRAFGDIGSHLVDLVEFVAGERVRRLSAKTAIAHPERGGREVFTEDAAAVIVEMDSGAVGTLTVSQVNAGRKNALTLELAGTESSLAFDQEHPDELWLGGAESSRVIARDATELSADAQRLSTVPAGHPMGYLDAFAAFVRDTYAVIGGASPEGLPDFTDGARANQIIDAVLASAADGTWIDVERRPS</sequence>
<keyword evidence="1" id="KW-0560">Oxidoreductase</keyword>
<accession>A0A917ENA1</accession>
<dbReference type="InterPro" id="IPR055170">
    <property type="entry name" value="GFO_IDH_MocA-like_dom"/>
</dbReference>
<evidence type="ECO:0000256" key="1">
    <source>
        <dbReference type="ARBA" id="ARBA00023002"/>
    </source>
</evidence>
<evidence type="ECO:0000256" key="2">
    <source>
        <dbReference type="ARBA" id="ARBA00023027"/>
    </source>
</evidence>
<protein>
    <submittedName>
        <fullName evidence="5">Dehydrogenase</fullName>
    </submittedName>
</protein>
<keyword evidence="2" id="KW-0520">NAD</keyword>
<dbReference type="Pfam" id="PF01408">
    <property type="entry name" value="GFO_IDH_MocA"/>
    <property type="match status" value="1"/>
</dbReference>
<reference evidence="5" key="2">
    <citation type="submission" date="2020-09" db="EMBL/GenBank/DDBJ databases">
        <authorList>
            <person name="Sun Q."/>
            <person name="Zhou Y."/>
        </authorList>
    </citation>
    <scope>NUCLEOTIDE SEQUENCE</scope>
    <source>
        <strain evidence="5">CGMCC 1.15388</strain>
    </source>
</reference>
<dbReference type="RefSeq" id="WP_229658790.1">
    <property type="nucleotide sequence ID" value="NZ_BMIS01000003.1"/>
</dbReference>
<dbReference type="AlphaFoldDB" id="A0A917ENA1"/>
<comment type="caution">
    <text evidence="5">The sequence shown here is derived from an EMBL/GenBank/DDBJ whole genome shotgun (WGS) entry which is preliminary data.</text>
</comment>
<dbReference type="PANTHER" id="PTHR43818:SF11">
    <property type="entry name" value="BCDNA.GH03377"/>
    <property type="match status" value="1"/>
</dbReference>
<dbReference type="SUPFAM" id="SSF51735">
    <property type="entry name" value="NAD(P)-binding Rossmann-fold domains"/>
    <property type="match status" value="1"/>
</dbReference>
<dbReference type="InterPro" id="IPR000683">
    <property type="entry name" value="Gfo/Idh/MocA-like_OxRdtase_N"/>
</dbReference>
<dbReference type="Pfam" id="PF22725">
    <property type="entry name" value="GFO_IDH_MocA_C3"/>
    <property type="match status" value="1"/>
</dbReference>
<evidence type="ECO:0000313" key="6">
    <source>
        <dbReference type="Proteomes" id="UP000633136"/>
    </source>
</evidence>
<feature type="domain" description="GFO/IDH/MocA-like oxidoreductase" evidence="4">
    <location>
        <begin position="128"/>
        <end position="257"/>
    </location>
</feature>
<dbReference type="Gene3D" id="3.40.50.720">
    <property type="entry name" value="NAD(P)-binding Rossmann-like Domain"/>
    <property type="match status" value="1"/>
</dbReference>